<dbReference type="EMBL" id="BAAFST010000095">
    <property type="protein sequence ID" value="GAB1303340.1"/>
    <property type="molecule type" value="Genomic_DNA"/>
</dbReference>
<sequence>MQGINTKLNEFKSCDQAYSLVLKEWLHYGKIPSR</sequence>
<accession>A0ABQ0FW24</accession>
<evidence type="ECO:0000313" key="1">
    <source>
        <dbReference type="EMBL" id="GAB1303340.1"/>
    </source>
</evidence>
<dbReference type="Proteomes" id="UP001623349">
    <property type="component" value="Unassembled WGS sequence"/>
</dbReference>
<organism evidence="1 2">
    <name type="scientific">Apodemus speciosus</name>
    <name type="common">Large Japanese field mouse</name>
    <dbReference type="NCBI Taxonomy" id="105296"/>
    <lineage>
        <taxon>Eukaryota</taxon>
        <taxon>Metazoa</taxon>
        <taxon>Chordata</taxon>
        <taxon>Craniata</taxon>
        <taxon>Vertebrata</taxon>
        <taxon>Euteleostomi</taxon>
        <taxon>Mammalia</taxon>
        <taxon>Eutheria</taxon>
        <taxon>Euarchontoglires</taxon>
        <taxon>Glires</taxon>
        <taxon>Rodentia</taxon>
        <taxon>Myomorpha</taxon>
        <taxon>Muroidea</taxon>
        <taxon>Muridae</taxon>
        <taxon>Murinae</taxon>
        <taxon>Apodemus</taxon>
    </lineage>
</organism>
<name>A0ABQ0FW24_APOSI</name>
<reference evidence="1 2" key="1">
    <citation type="submission" date="2024-08" db="EMBL/GenBank/DDBJ databases">
        <title>The draft genome of Apodemus speciosus.</title>
        <authorList>
            <person name="Nabeshima K."/>
            <person name="Suzuki S."/>
            <person name="Onuma M."/>
        </authorList>
    </citation>
    <scope>NUCLEOTIDE SEQUENCE [LARGE SCALE GENOMIC DNA]</scope>
    <source>
        <strain evidence="1">IB14-021</strain>
    </source>
</reference>
<keyword evidence="2" id="KW-1185">Reference proteome</keyword>
<evidence type="ECO:0000313" key="2">
    <source>
        <dbReference type="Proteomes" id="UP001623349"/>
    </source>
</evidence>
<proteinExistence type="predicted"/>
<protein>
    <submittedName>
        <fullName evidence="1">Uncharacterized protein</fullName>
    </submittedName>
</protein>
<comment type="caution">
    <text evidence="1">The sequence shown here is derived from an EMBL/GenBank/DDBJ whole genome shotgun (WGS) entry which is preliminary data.</text>
</comment>
<gene>
    <name evidence="1" type="ORF">APTSU1_001858200</name>
</gene>